<dbReference type="Pfam" id="PF01381">
    <property type="entry name" value="HTH_3"/>
    <property type="match status" value="1"/>
</dbReference>
<dbReference type="InterPro" id="IPR001387">
    <property type="entry name" value="Cro/C1-type_HTH"/>
</dbReference>
<dbReference type="Proteomes" id="UP000641139">
    <property type="component" value="Unassembled WGS sequence"/>
</dbReference>
<accession>A0ABS0SKI8</accession>
<reference evidence="2 3" key="1">
    <citation type="journal article" date="2021" name="Int. J. Syst. Evol. Microbiol.">
        <title>Capnocytophaga periodontitidis sp. nov., isolated from subgingival plaque of periodontitis patient.</title>
        <authorList>
            <person name="Zhang Y."/>
            <person name="Qiao D."/>
            <person name="Shi W."/>
            <person name="Wu D."/>
            <person name="Cai M."/>
        </authorList>
    </citation>
    <scope>NUCLEOTIDE SEQUENCE [LARGE SCALE GENOMIC DNA]</scope>
    <source>
        <strain evidence="2 3">051621</strain>
    </source>
</reference>
<dbReference type="EMBL" id="JAEFDC010000001">
    <property type="protein sequence ID" value="MBI1645962.1"/>
    <property type="molecule type" value="Genomic_DNA"/>
</dbReference>
<dbReference type="RefSeq" id="WP_198465902.1">
    <property type="nucleotide sequence ID" value="NZ_JAEFDC010000001.1"/>
</dbReference>
<dbReference type="Gene3D" id="1.10.260.40">
    <property type="entry name" value="lambda repressor-like DNA-binding domains"/>
    <property type="match status" value="1"/>
</dbReference>
<keyword evidence="3" id="KW-1185">Reference proteome</keyword>
<feature type="domain" description="HTH cro/C1-type" evidence="1">
    <location>
        <begin position="38"/>
        <end position="92"/>
    </location>
</feature>
<gene>
    <name evidence="2" type="ORF">I7X30_02630</name>
</gene>
<dbReference type="SUPFAM" id="SSF47413">
    <property type="entry name" value="lambda repressor-like DNA-binding domains"/>
    <property type="match status" value="1"/>
</dbReference>
<dbReference type="InterPro" id="IPR010982">
    <property type="entry name" value="Lambda_DNA-bd_dom_sf"/>
</dbReference>
<sequence length="103" mass="11908">MKMYTLAEMEDKYIGKIGTKERDEYENELRLELLGRAVKESRKEQQLTQEALSNLAGVPKAQINKIENNTNSASIETIYKVFRALKKNLEFSITLDNQQIQLV</sequence>
<evidence type="ECO:0000313" key="3">
    <source>
        <dbReference type="Proteomes" id="UP000641139"/>
    </source>
</evidence>
<dbReference type="CDD" id="cd00093">
    <property type="entry name" value="HTH_XRE"/>
    <property type="match status" value="1"/>
</dbReference>
<protein>
    <submittedName>
        <fullName evidence="2">Helix-turn-helix transcriptional regulator</fullName>
    </submittedName>
</protein>
<dbReference type="PROSITE" id="PS50943">
    <property type="entry name" value="HTH_CROC1"/>
    <property type="match status" value="1"/>
</dbReference>
<evidence type="ECO:0000259" key="1">
    <source>
        <dbReference type="PROSITE" id="PS50943"/>
    </source>
</evidence>
<comment type="caution">
    <text evidence="2">The sequence shown here is derived from an EMBL/GenBank/DDBJ whole genome shotgun (WGS) entry which is preliminary data.</text>
</comment>
<dbReference type="SMART" id="SM00530">
    <property type="entry name" value="HTH_XRE"/>
    <property type="match status" value="1"/>
</dbReference>
<name>A0ABS0SKI8_9FLAO</name>
<evidence type="ECO:0000313" key="2">
    <source>
        <dbReference type="EMBL" id="MBI1645962.1"/>
    </source>
</evidence>
<organism evidence="2 3">
    <name type="scientific">Capnocytophaga periodontitidis</name>
    <dbReference type="NCBI Taxonomy" id="2795027"/>
    <lineage>
        <taxon>Bacteria</taxon>
        <taxon>Pseudomonadati</taxon>
        <taxon>Bacteroidota</taxon>
        <taxon>Flavobacteriia</taxon>
        <taxon>Flavobacteriales</taxon>
        <taxon>Flavobacteriaceae</taxon>
        <taxon>Capnocytophaga</taxon>
    </lineage>
</organism>
<proteinExistence type="predicted"/>